<evidence type="ECO:0000256" key="1">
    <source>
        <dbReference type="SAM" id="SignalP"/>
    </source>
</evidence>
<proteinExistence type="predicted"/>
<dbReference type="AlphaFoldDB" id="A0A538UCY4"/>
<comment type="caution">
    <text evidence="2">The sequence shown here is derived from an EMBL/GenBank/DDBJ whole genome shotgun (WGS) entry which is preliminary data.</text>
</comment>
<sequence length="211" mass="23297">MRRLALRLVVAALALWAGAETLEGRGVLAPPVLRHLRAMKDRDTPPPTCEDLALEAFPGLPVRRALAGYAPLERRGVRVEAYVRRIESSRDGDFHLKLVASPSAGAGAHYVTAEITPRWRRGSPGWSLARLAGALRAGHGDAAPPAKGPRRARLSGWLLYDVWCDALPAWVFDRGRRVNGWEIHPVTRLEVWDDSLARFVGLPRQPSTVTR</sequence>
<dbReference type="EMBL" id="VBPB01000044">
    <property type="protein sequence ID" value="TMQ73765.1"/>
    <property type="molecule type" value="Genomic_DNA"/>
</dbReference>
<name>A0A538UCY4_UNCEI</name>
<evidence type="ECO:0000313" key="3">
    <source>
        <dbReference type="Proteomes" id="UP000319771"/>
    </source>
</evidence>
<reference evidence="2 3" key="1">
    <citation type="journal article" date="2019" name="Nat. Microbiol.">
        <title>Mediterranean grassland soil C-N compound turnover is dependent on rainfall and depth, and is mediated by genomically divergent microorganisms.</title>
        <authorList>
            <person name="Diamond S."/>
            <person name="Andeer P.F."/>
            <person name="Li Z."/>
            <person name="Crits-Christoph A."/>
            <person name="Burstein D."/>
            <person name="Anantharaman K."/>
            <person name="Lane K.R."/>
            <person name="Thomas B.C."/>
            <person name="Pan C."/>
            <person name="Northen T.R."/>
            <person name="Banfield J.F."/>
        </authorList>
    </citation>
    <scope>NUCLEOTIDE SEQUENCE [LARGE SCALE GENOMIC DNA]</scope>
    <source>
        <strain evidence="2">WS_11</strain>
    </source>
</reference>
<accession>A0A538UCY4</accession>
<dbReference type="Proteomes" id="UP000319771">
    <property type="component" value="Unassembled WGS sequence"/>
</dbReference>
<evidence type="ECO:0000313" key="2">
    <source>
        <dbReference type="EMBL" id="TMQ73765.1"/>
    </source>
</evidence>
<gene>
    <name evidence="2" type="ORF">E6K81_03080</name>
</gene>
<protein>
    <submittedName>
        <fullName evidence="2">Uncharacterized protein</fullName>
    </submittedName>
</protein>
<feature type="chain" id="PRO_5022095276" evidence="1">
    <location>
        <begin position="20"/>
        <end position="211"/>
    </location>
</feature>
<feature type="signal peptide" evidence="1">
    <location>
        <begin position="1"/>
        <end position="19"/>
    </location>
</feature>
<organism evidence="2 3">
    <name type="scientific">Eiseniibacteriota bacterium</name>
    <dbReference type="NCBI Taxonomy" id="2212470"/>
    <lineage>
        <taxon>Bacteria</taxon>
        <taxon>Candidatus Eiseniibacteriota</taxon>
    </lineage>
</organism>
<keyword evidence="1" id="KW-0732">Signal</keyword>